<name>A0A4C1SCR8_EUMVA</name>
<evidence type="ECO:0000313" key="3">
    <source>
        <dbReference type="Proteomes" id="UP000299102"/>
    </source>
</evidence>
<keyword evidence="3" id="KW-1185">Reference proteome</keyword>
<dbReference type="AlphaFoldDB" id="A0A4C1SCR8"/>
<feature type="region of interest" description="Disordered" evidence="1">
    <location>
        <begin position="1"/>
        <end position="34"/>
    </location>
</feature>
<evidence type="ECO:0000256" key="1">
    <source>
        <dbReference type="SAM" id="MobiDB-lite"/>
    </source>
</evidence>
<dbReference type="Proteomes" id="UP000299102">
    <property type="component" value="Unassembled WGS sequence"/>
</dbReference>
<accession>A0A4C1SCR8</accession>
<protein>
    <submittedName>
        <fullName evidence="2">Uncharacterized protein</fullName>
    </submittedName>
</protein>
<proteinExistence type="predicted"/>
<feature type="region of interest" description="Disordered" evidence="1">
    <location>
        <begin position="53"/>
        <end position="72"/>
    </location>
</feature>
<reference evidence="2 3" key="1">
    <citation type="journal article" date="2019" name="Commun. Biol.">
        <title>The bagworm genome reveals a unique fibroin gene that provides high tensile strength.</title>
        <authorList>
            <person name="Kono N."/>
            <person name="Nakamura H."/>
            <person name="Ohtoshi R."/>
            <person name="Tomita M."/>
            <person name="Numata K."/>
            <person name="Arakawa K."/>
        </authorList>
    </citation>
    <scope>NUCLEOTIDE SEQUENCE [LARGE SCALE GENOMIC DNA]</scope>
</reference>
<sequence length="230" mass="25743">MTARFASQIDHSRNRFSHGNFGSAESSPAESIPKLTTDTHRLHSIRCELITTGREREPGAADEGPAETASLGPVRGLSSLRRRWDGARRIQLIALTAAVVFSLGYKKGGGGGRDGHGNRFLRIPKRRNLVKLASSTIRFVCLDRSTPLSTPYVYVYNYMYTYGAHMNRERLQNRYCKQDEEQNRESRPDEDGMENGIMVGIECEIKIRTKSMFGIGIRNGADVRNQSGAF</sequence>
<comment type="caution">
    <text evidence="2">The sequence shown here is derived from an EMBL/GenBank/DDBJ whole genome shotgun (WGS) entry which is preliminary data.</text>
</comment>
<organism evidence="2 3">
    <name type="scientific">Eumeta variegata</name>
    <name type="common">Bagworm moth</name>
    <name type="synonym">Eumeta japonica</name>
    <dbReference type="NCBI Taxonomy" id="151549"/>
    <lineage>
        <taxon>Eukaryota</taxon>
        <taxon>Metazoa</taxon>
        <taxon>Ecdysozoa</taxon>
        <taxon>Arthropoda</taxon>
        <taxon>Hexapoda</taxon>
        <taxon>Insecta</taxon>
        <taxon>Pterygota</taxon>
        <taxon>Neoptera</taxon>
        <taxon>Endopterygota</taxon>
        <taxon>Lepidoptera</taxon>
        <taxon>Glossata</taxon>
        <taxon>Ditrysia</taxon>
        <taxon>Tineoidea</taxon>
        <taxon>Psychidae</taxon>
        <taxon>Oiketicinae</taxon>
        <taxon>Eumeta</taxon>
    </lineage>
</organism>
<evidence type="ECO:0000313" key="2">
    <source>
        <dbReference type="EMBL" id="GBO99978.1"/>
    </source>
</evidence>
<dbReference type="EMBL" id="BGZK01000004">
    <property type="protein sequence ID" value="GBO99978.1"/>
    <property type="molecule type" value="Genomic_DNA"/>
</dbReference>
<gene>
    <name evidence="2" type="ORF">EVAR_74325_1</name>
</gene>